<dbReference type="InterPro" id="IPR043504">
    <property type="entry name" value="Peptidase_S1_PA_chymotrypsin"/>
</dbReference>
<evidence type="ECO:0000313" key="5">
    <source>
        <dbReference type="EMBL" id="TRY70808.1"/>
    </source>
</evidence>
<dbReference type="Gene3D" id="2.40.10.10">
    <property type="entry name" value="Trypsin-like serine proteases"/>
    <property type="match status" value="1"/>
</dbReference>
<evidence type="ECO:0000313" key="6">
    <source>
        <dbReference type="Proteomes" id="UP000318571"/>
    </source>
</evidence>
<dbReference type="PANTHER" id="PTHR24256">
    <property type="entry name" value="TRYPTASE-RELATED"/>
    <property type="match status" value="1"/>
</dbReference>
<dbReference type="CDD" id="cd00190">
    <property type="entry name" value="Tryp_SPc"/>
    <property type="match status" value="1"/>
</dbReference>
<gene>
    <name evidence="5" type="ORF">TCAL_01230</name>
</gene>
<name>A0A553NZG3_TIGCA</name>
<feature type="compositionally biased region" description="Polar residues" evidence="3">
    <location>
        <begin position="22"/>
        <end position="39"/>
    </location>
</feature>
<feature type="domain" description="Peptidase S1" evidence="4">
    <location>
        <begin position="129"/>
        <end position="394"/>
    </location>
</feature>
<proteinExistence type="inferred from homology"/>
<organism evidence="5 6">
    <name type="scientific">Tigriopus californicus</name>
    <name type="common">Marine copepod</name>
    <dbReference type="NCBI Taxonomy" id="6832"/>
    <lineage>
        <taxon>Eukaryota</taxon>
        <taxon>Metazoa</taxon>
        <taxon>Ecdysozoa</taxon>
        <taxon>Arthropoda</taxon>
        <taxon>Crustacea</taxon>
        <taxon>Multicrustacea</taxon>
        <taxon>Hexanauplia</taxon>
        <taxon>Copepoda</taxon>
        <taxon>Harpacticoida</taxon>
        <taxon>Harpacticidae</taxon>
        <taxon>Tigriopus</taxon>
    </lineage>
</organism>
<keyword evidence="1" id="KW-1015">Disulfide bond</keyword>
<dbReference type="FunFam" id="2.40.10.10:FF:000002">
    <property type="entry name" value="Transmembrane protease serine"/>
    <property type="match status" value="1"/>
</dbReference>
<dbReference type="InterPro" id="IPR009003">
    <property type="entry name" value="Peptidase_S1_PA"/>
</dbReference>
<evidence type="ECO:0000256" key="1">
    <source>
        <dbReference type="ARBA" id="ARBA00023157"/>
    </source>
</evidence>
<evidence type="ECO:0000256" key="3">
    <source>
        <dbReference type="SAM" id="MobiDB-lite"/>
    </source>
</evidence>
<dbReference type="STRING" id="6832.A0A553NZG3"/>
<dbReference type="AlphaFoldDB" id="A0A553NZG3"/>
<dbReference type="PROSITE" id="PS50240">
    <property type="entry name" value="TRYPSIN_DOM"/>
    <property type="match status" value="1"/>
</dbReference>
<dbReference type="SUPFAM" id="SSF50494">
    <property type="entry name" value="Trypsin-like serine proteases"/>
    <property type="match status" value="1"/>
</dbReference>
<keyword evidence="6" id="KW-1185">Reference proteome</keyword>
<dbReference type="Pfam" id="PF00089">
    <property type="entry name" value="Trypsin"/>
    <property type="match status" value="1"/>
</dbReference>
<dbReference type="OMA" id="HKTEICA"/>
<sequence>DVSPLGVNNCCCFKTDPRDSQKCPSTTKEAAEPTPSSNGVGIRVFTGDLELERPDECPFGYIKCCYDTYEEIQEVEKLADKTCLPLESNTQVESTEQWQQFCSEGTNVRQPQENKQCGERPGFYTIPNLPHGMASPEEFPWMCGIFDRNNQYLCACVIVPENFNNDITRGTSLILTVAHKVVNHNPGDLKIRMRDHYLCKDFKAPERQKFIDYDVDSISIYPDFSPERFNNNLAAIKTKGTIDTTQNGINAACLPTCGEMFDFTFQNGTGTRCWISGWGQDQNGHGLTPYLQKVDVPMYNTNRCRLRVREEIQKILPDTNIQLHPSELCAGGELGKDACNGDGGAPLVCQSESKRWFVMGLVAWGVDNRCGEYDLPGIYVRLSYFKDWINALSSKSDSAPKATALAGGELETGGIMPRDEIPVIIRSGI</sequence>
<comment type="similarity">
    <text evidence="2">Belongs to the peptidase S1 family. CLIP subfamily.</text>
</comment>
<dbReference type="GO" id="GO:0004252">
    <property type="term" value="F:serine-type endopeptidase activity"/>
    <property type="evidence" value="ECO:0007669"/>
    <property type="project" value="InterPro"/>
</dbReference>
<evidence type="ECO:0000256" key="2">
    <source>
        <dbReference type="ARBA" id="ARBA00024195"/>
    </source>
</evidence>
<dbReference type="InterPro" id="IPR001254">
    <property type="entry name" value="Trypsin_dom"/>
</dbReference>
<dbReference type="SMART" id="SM00020">
    <property type="entry name" value="Tryp_SPc"/>
    <property type="match status" value="1"/>
</dbReference>
<accession>A0A553NZG3</accession>
<dbReference type="Proteomes" id="UP000318571">
    <property type="component" value="Chromosome 9"/>
</dbReference>
<dbReference type="InterPro" id="IPR051487">
    <property type="entry name" value="Ser/Thr_Proteases_Immune/Dev"/>
</dbReference>
<feature type="non-terminal residue" evidence="5">
    <location>
        <position position="1"/>
    </location>
</feature>
<feature type="region of interest" description="Disordered" evidence="3">
    <location>
        <begin position="17"/>
        <end position="39"/>
    </location>
</feature>
<dbReference type="GO" id="GO:0006508">
    <property type="term" value="P:proteolysis"/>
    <property type="evidence" value="ECO:0007669"/>
    <property type="project" value="InterPro"/>
</dbReference>
<dbReference type="EMBL" id="VCGU01000009">
    <property type="protein sequence ID" value="TRY70808.1"/>
    <property type="molecule type" value="Genomic_DNA"/>
</dbReference>
<comment type="caution">
    <text evidence="5">The sequence shown here is derived from an EMBL/GenBank/DDBJ whole genome shotgun (WGS) entry which is preliminary data.</text>
</comment>
<protein>
    <recommendedName>
        <fullName evidence="4">Peptidase S1 domain-containing protein</fullName>
    </recommendedName>
</protein>
<reference evidence="5 6" key="1">
    <citation type="journal article" date="2018" name="Nat. Ecol. Evol.">
        <title>Genomic signatures of mitonuclear coevolution across populations of Tigriopus californicus.</title>
        <authorList>
            <person name="Barreto F.S."/>
            <person name="Watson E.T."/>
            <person name="Lima T.G."/>
            <person name="Willett C.S."/>
            <person name="Edmands S."/>
            <person name="Li W."/>
            <person name="Burton R.S."/>
        </authorList>
    </citation>
    <scope>NUCLEOTIDE SEQUENCE [LARGE SCALE GENOMIC DNA]</scope>
    <source>
        <strain evidence="5 6">San Diego</strain>
    </source>
</reference>
<evidence type="ECO:0000259" key="4">
    <source>
        <dbReference type="PROSITE" id="PS50240"/>
    </source>
</evidence>